<protein>
    <submittedName>
        <fullName evidence="2">Uncharacterized protein</fullName>
    </submittedName>
</protein>
<evidence type="ECO:0000313" key="3">
    <source>
        <dbReference type="Proteomes" id="UP000801492"/>
    </source>
</evidence>
<evidence type="ECO:0000256" key="1">
    <source>
        <dbReference type="SAM" id="MobiDB-lite"/>
    </source>
</evidence>
<dbReference type="PANTHER" id="PTHR46114:SF1">
    <property type="entry name" value="ZAD DOMAIN-CONTAINING PROTEIN"/>
    <property type="match status" value="1"/>
</dbReference>
<feature type="compositionally biased region" description="Basic and acidic residues" evidence="1">
    <location>
        <begin position="12"/>
        <end position="24"/>
    </location>
</feature>
<organism evidence="2 3">
    <name type="scientific">Ignelater luminosus</name>
    <name type="common">Cucubano</name>
    <name type="synonym">Pyrophorus luminosus</name>
    <dbReference type="NCBI Taxonomy" id="2038154"/>
    <lineage>
        <taxon>Eukaryota</taxon>
        <taxon>Metazoa</taxon>
        <taxon>Ecdysozoa</taxon>
        <taxon>Arthropoda</taxon>
        <taxon>Hexapoda</taxon>
        <taxon>Insecta</taxon>
        <taxon>Pterygota</taxon>
        <taxon>Neoptera</taxon>
        <taxon>Endopterygota</taxon>
        <taxon>Coleoptera</taxon>
        <taxon>Polyphaga</taxon>
        <taxon>Elateriformia</taxon>
        <taxon>Elateroidea</taxon>
        <taxon>Elateridae</taxon>
        <taxon>Agrypninae</taxon>
        <taxon>Pyrophorini</taxon>
        <taxon>Ignelater</taxon>
    </lineage>
</organism>
<feature type="compositionally biased region" description="Acidic residues" evidence="1">
    <location>
        <begin position="110"/>
        <end position="123"/>
    </location>
</feature>
<dbReference type="Proteomes" id="UP000801492">
    <property type="component" value="Unassembled WGS sequence"/>
</dbReference>
<keyword evidence="3" id="KW-1185">Reference proteome</keyword>
<feature type="compositionally biased region" description="Basic and acidic residues" evidence="1">
    <location>
        <begin position="124"/>
        <end position="133"/>
    </location>
</feature>
<feature type="region of interest" description="Disordered" evidence="1">
    <location>
        <begin position="1"/>
        <end position="46"/>
    </location>
</feature>
<feature type="region of interest" description="Disordered" evidence="1">
    <location>
        <begin position="110"/>
        <end position="133"/>
    </location>
</feature>
<dbReference type="EMBL" id="VTPC01069654">
    <property type="protein sequence ID" value="KAF2889201.1"/>
    <property type="molecule type" value="Genomic_DNA"/>
</dbReference>
<accession>A0A8K0G805</accession>
<dbReference type="PANTHER" id="PTHR46114">
    <property type="entry name" value="APPLE DOMAIN-CONTAINING PROTEIN"/>
    <property type="match status" value="1"/>
</dbReference>
<sequence length="278" mass="31787">MSASTALPRGDGGQRYHSSKDPGYRRSCLSAAGQGGKAGSQTSSSCNRSFLRAGNLAFEKYEAARSHQCDEDPNVFCYVCYKFEVVKWRKEISEATKSIYHECFEDDVEQNEENKDSDEEFDSSENKIEESKEGYVPDLENKASIIFTKNDLNNSFRRYAKPNDVSEDLISELKSQNLWPQRVALKPGEQNAIEKPLLDFSRILLPPLHIKHGLMKRFVKALDKGGKCFEYIVEQFPELSDAKLKEGIFNSPQIRKMFRNKKFVATITYNEKATWLSF</sequence>
<comment type="caution">
    <text evidence="2">The sequence shown here is derived from an EMBL/GenBank/DDBJ whole genome shotgun (WGS) entry which is preliminary data.</text>
</comment>
<dbReference type="OrthoDB" id="6729334at2759"/>
<reference evidence="2" key="1">
    <citation type="submission" date="2019-08" db="EMBL/GenBank/DDBJ databases">
        <title>The genome of the North American firefly Photinus pyralis.</title>
        <authorList>
            <consortium name="Photinus pyralis genome working group"/>
            <person name="Fallon T.R."/>
            <person name="Sander Lower S.E."/>
            <person name="Weng J.-K."/>
        </authorList>
    </citation>
    <scope>NUCLEOTIDE SEQUENCE</scope>
    <source>
        <strain evidence="2">TRF0915ILg1</strain>
        <tissue evidence="2">Whole body</tissue>
    </source>
</reference>
<evidence type="ECO:0000313" key="2">
    <source>
        <dbReference type="EMBL" id="KAF2889201.1"/>
    </source>
</evidence>
<proteinExistence type="predicted"/>
<name>A0A8K0G805_IGNLU</name>
<dbReference type="AlphaFoldDB" id="A0A8K0G805"/>
<gene>
    <name evidence="2" type="ORF">ILUMI_16972</name>
</gene>